<evidence type="ECO:0000256" key="2">
    <source>
        <dbReference type="ARBA" id="ARBA00022448"/>
    </source>
</evidence>
<dbReference type="InterPro" id="IPR016187">
    <property type="entry name" value="CTDL_fold"/>
</dbReference>
<evidence type="ECO:0000259" key="14">
    <source>
        <dbReference type="PROSITE" id="PS50041"/>
    </source>
</evidence>
<evidence type="ECO:0000256" key="11">
    <source>
        <dbReference type="RuleBase" id="RU000679"/>
    </source>
</evidence>
<dbReference type="PANTHER" id="PTHR22801:SF63">
    <property type="entry name" value="C-TYPE LECTIN DOMAIN-CONTAINING PROTEIN"/>
    <property type="match status" value="1"/>
</dbReference>
<dbReference type="Proteomes" id="UP001208570">
    <property type="component" value="Unassembled WGS sequence"/>
</dbReference>
<dbReference type="SMART" id="SM00034">
    <property type="entry name" value="CLECT"/>
    <property type="match status" value="1"/>
</dbReference>
<evidence type="ECO:0000313" key="15">
    <source>
        <dbReference type="EMBL" id="KAK2154327.1"/>
    </source>
</evidence>
<evidence type="ECO:0000256" key="8">
    <source>
        <dbReference type="ARBA" id="ARBA00023136"/>
    </source>
</evidence>
<sequence length="661" mass="73831">MVQNYLRIRLVLTTFSLITSFHGIFRIVKRTGFKKRAFWIMTYLFTLVAVIYNITAVFSDYLSYPVDVTVKINDNPSQQFPAVTVCNVNPIRKSAWTAFKNRRQKRHTSHPGNTGIHPLSKVDRAKRNIPQSKRTPLGINLTGEDELLKRQRRSILGCTSGWTEYSGSCYKLFSDEQTFNEARDHCHSEGGYLVTIGDSNEEDFVHSLRGEHPERIWLGMQRTWFWYHTDKTPSQYGYSNWADSQPKTDGNCAVVGSGGKCNNNKHFIGLSANLEWDDNVTGWNYENWDDAGRSNSDKCFVMESDDKKWKEQTCSSTETYICEKMVSEQLSVEVQETTITETSSSSSTDTTQLSLSTTVTSMHINKYQDATTVSGTSTEIETSPTTGNDPDASTRVQTMVEVTSAVTFITPKSSAAYLQTSASTGSVVSHPATQIPQTHSTVESEGFPSSKASPITTEVELHSTLPVSSNKSTVESRNCPTSETSTSTKSEQTTETTPKQREPVTTETLITTSVQLWTAVYSSTSTTTAVYRPTSTMDISKENSTSSKAALCDDITTWKKIKCTIVEDERSVDDRRQLATSSIQTESKITNFDNTSIRPTAETEIDHSTGENNSFRQTDNSLYSIIEEYATLSLSEQLSLGHQKDEFIIDCQYAGASCYHE</sequence>
<protein>
    <recommendedName>
        <fullName evidence="14">C-type lectin domain-containing protein</fullName>
    </recommendedName>
</protein>
<evidence type="ECO:0000256" key="4">
    <source>
        <dbReference type="ARBA" id="ARBA00022692"/>
    </source>
</evidence>
<feature type="transmembrane region" description="Helical" evidence="13">
    <location>
        <begin position="37"/>
        <end position="58"/>
    </location>
</feature>
<evidence type="ECO:0000256" key="13">
    <source>
        <dbReference type="SAM" id="Phobius"/>
    </source>
</evidence>
<gene>
    <name evidence="15" type="ORF">LSH36_271g07011</name>
</gene>
<dbReference type="PROSITE" id="PS50041">
    <property type="entry name" value="C_TYPE_LECTIN_2"/>
    <property type="match status" value="1"/>
</dbReference>
<comment type="subcellular location">
    <subcellularLocation>
        <location evidence="1">Membrane</location>
        <topology evidence="1">Multi-pass membrane protein</topology>
    </subcellularLocation>
</comment>
<dbReference type="InterPro" id="IPR001873">
    <property type="entry name" value="ENaC"/>
</dbReference>
<organism evidence="15 16">
    <name type="scientific">Paralvinella palmiformis</name>
    <dbReference type="NCBI Taxonomy" id="53620"/>
    <lineage>
        <taxon>Eukaryota</taxon>
        <taxon>Metazoa</taxon>
        <taxon>Spiralia</taxon>
        <taxon>Lophotrochozoa</taxon>
        <taxon>Annelida</taxon>
        <taxon>Polychaeta</taxon>
        <taxon>Sedentaria</taxon>
        <taxon>Canalipalpata</taxon>
        <taxon>Terebellida</taxon>
        <taxon>Terebelliformia</taxon>
        <taxon>Alvinellidae</taxon>
        <taxon>Paralvinella</taxon>
    </lineage>
</organism>
<dbReference type="InterPro" id="IPR016186">
    <property type="entry name" value="C-type_lectin-like/link_sf"/>
</dbReference>
<reference evidence="15" key="1">
    <citation type="journal article" date="2023" name="Mol. Biol. Evol.">
        <title>Third-Generation Sequencing Reveals the Adaptive Role of the Epigenome in Three Deep-Sea Polychaetes.</title>
        <authorList>
            <person name="Perez M."/>
            <person name="Aroh O."/>
            <person name="Sun Y."/>
            <person name="Lan Y."/>
            <person name="Juniper S.K."/>
            <person name="Young C.R."/>
            <person name="Angers B."/>
            <person name="Qian P.Y."/>
        </authorList>
    </citation>
    <scope>NUCLEOTIDE SEQUENCE</scope>
    <source>
        <strain evidence="15">P08H-3</strain>
    </source>
</reference>
<keyword evidence="3 11" id="KW-0894">Sodium channel</keyword>
<dbReference type="CDD" id="cd00037">
    <property type="entry name" value="CLECT"/>
    <property type="match status" value="1"/>
</dbReference>
<dbReference type="GO" id="GO:0016020">
    <property type="term" value="C:membrane"/>
    <property type="evidence" value="ECO:0007669"/>
    <property type="project" value="UniProtKB-SubCell"/>
</dbReference>
<evidence type="ECO:0000256" key="5">
    <source>
        <dbReference type="ARBA" id="ARBA00022989"/>
    </source>
</evidence>
<comment type="similarity">
    <text evidence="11">Belongs to the amiloride-sensitive sodium channel (TC 1.A.6) family.</text>
</comment>
<evidence type="ECO:0000256" key="10">
    <source>
        <dbReference type="ARBA" id="ARBA00023303"/>
    </source>
</evidence>
<name>A0AAD9N239_9ANNE</name>
<keyword evidence="4 11" id="KW-0812">Transmembrane</keyword>
<keyword evidence="6" id="KW-0915">Sodium</keyword>
<feature type="compositionally biased region" description="Low complexity" evidence="12">
    <location>
        <begin position="480"/>
        <end position="497"/>
    </location>
</feature>
<dbReference type="Pfam" id="PF00858">
    <property type="entry name" value="ASC"/>
    <property type="match status" value="1"/>
</dbReference>
<comment type="caution">
    <text evidence="15">The sequence shown here is derived from an EMBL/GenBank/DDBJ whole genome shotgun (WGS) entry which is preliminary data.</text>
</comment>
<dbReference type="GO" id="GO:0005272">
    <property type="term" value="F:sodium channel activity"/>
    <property type="evidence" value="ECO:0007669"/>
    <property type="project" value="UniProtKB-KW"/>
</dbReference>
<dbReference type="AlphaFoldDB" id="A0AAD9N239"/>
<dbReference type="Gene3D" id="3.10.100.10">
    <property type="entry name" value="Mannose-Binding Protein A, subunit A"/>
    <property type="match status" value="2"/>
</dbReference>
<dbReference type="EMBL" id="JAODUP010000271">
    <property type="protein sequence ID" value="KAK2154327.1"/>
    <property type="molecule type" value="Genomic_DNA"/>
</dbReference>
<keyword evidence="9 11" id="KW-0739">Sodium transport</keyword>
<keyword evidence="8 13" id="KW-0472">Membrane</keyword>
<feature type="compositionally biased region" description="Polar residues" evidence="12">
    <location>
        <begin position="465"/>
        <end position="479"/>
    </location>
</feature>
<proteinExistence type="inferred from homology"/>
<feature type="transmembrane region" description="Helical" evidence="13">
    <location>
        <begin position="6"/>
        <end position="25"/>
    </location>
</feature>
<feature type="domain" description="C-type lectin" evidence="14">
    <location>
        <begin position="165"/>
        <end position="323"/>
    </location>
</feature>
<feature type="region of interest" description="Disordered" evidence="12">
    <location>
        <begin position="426"/>
        <end position="505"/>
    </location>
</feature>
<dbReference type="Pfam" id="PF00059">
    <property type="entry name" value="Lectin_C"/>
    <property type="match status" value="1"/>
</dbReference>
<keyword evidence="16" id="KW-1185">Reference proteome</keyword>
<evidence type="ECO:0000256" key="7">
    <source>
        <dbReference type="ARBA" id="ARBA00023065"/>
    </source>
</evidence>
<feature type="compositionally biased region" description="Polar residues" evidence="12">
    <location>
        <begin position="371"/>
        <end position="388"/>
    </location>
</feature>
<feature type="region of interest" description="Disordered" evidence="12">
    <location>
        <begin position="371"/>
        <end position="392"/>
    </location>
</feature>
<keyword evidence="2 11" id="KW-0813">Transport</keyword>
<keyword evidence="10 11" id="KW-0407">Ion channel</keyword>
<evidence type="ECO:0000256" key="6">
    <source>
        <dbReference type="ARBA" id="ARBA00023053"/>
    </source>
</evidence>
<dbReference type="SUPFAM" id="SSF56436">
    <property type="entry name" value="C-type lectin-like"/>
    <property type="match status" value="2"/>
</dbReference>
<dbReference type="PANTHER" id="PTHR22801">
    <property type="entry name" value="LITHOSTATHINE"/>
    <property type="match status" value="1"/>
</dbReference>
<evidence type="ECO:0000256" key="9">
    <source>
        <dbReference type="ARBA" id="ARBA00023201"/>
    </source>
</evidence>
<evidence type="ECO:0000256" key="12">
    <source>
        <dbReference type="SAM" id="MobiDB-lite"/>
    </source>
</evidence>
<dbReference type="InterPro" id="IPR050801">
    <property type="entry name" value="Ca-Dep_Lectins_ImmuneDev"/>
</dbReference>
<evidence type="ECO:0000256" key="1">
    <source>
        <dbReference type="ARBA" id="ARBA00004141"/>
    </source>
</evidence>
<evidence type="ECO:0000313" key="16">
    <source>
        <dbReference type="Proteomes" id="UP001208570"/>
    </source>
</evidence>
<keyword evidence="7 11" id="KW-0406">Ion transport</keyword>
<accession>A0AAD9N239</accession>
<evidence type="ECO:0000256" key="3">
    <source>
        <dbReference type="ARBA" id="ARBA00022461"/>
    </source>
</evidence>
<feature type="compositionally biased region" description="Polar residues" evidence="12">
    <location>
        <begin position="426"/>
        <end position="443"/>
    </location>
</feature>
<keyword evidence="5 13" id="KW-1133">Transmembrane helix</keyword>
<dbReference type="InterPro" id="IPR001304">
    <property type="entry name" value="C-type_lectin-like"/>
</dbReference>